<dbReference type="Pfam" id="PF00271">
    <property type="entry name" value="Helicase_C"/>
    <property type="match status" value="1"/>
</dbReference>
<evidence type="ECO:0000256" key="13">
    <source>
        <dbReference type="ARBA" id="ARBA00044094"/>
    </source>
</evidence>
<dbReference type="InterPro" id="IPR014001">
    <property type="entry name" value="Helicase_ATP-bd"/>
</dbReference>
<dbReference type="CDD" id="cd18787">
    <property type="entry name" value="SF2_C_DEAD"/>
    <property type="match status" value="1"/>
</dbReference>
<dbReference type="GO" id="GO:0003724">
    <property type="term" value="F:RNA helicase activity"/>
    <property type="evidence" value="ECO:0007669"/>
    <property type="project" value="UniProtKB-EC"/>
</dbReference>
<evidence type="ECO:0000256" key="2">
    <source>
        <dbReference type="ARBA" id="ARBA00012552"/>
    </source>
</evidence>
<evidence type="ECO:0000256" key="6">
    <source>
        <dbReference type="ARBA" id="ARBA00022806"/>
    </source>
</evidence>
<dbReference type="GO" id="GO:0003723">
    <property type="term" value="F:RNA binding"/>
    <property type="evidence" value="ECO:0007669"/>
    <property type="project" value="UniProtKB-KW"/>
</dbReference>
<gene>
    <name evidence="21" type="primary">DRS1</name>
    <name evidence="21" type="ORF">HK099_006955</name>
</gene>
<dbReference type="SMART" id="SM00487">
    <property type="entry name" value="DEXDc"/>
    <property type="match status" value="1"/>
</dbReference>
<keyword evidence="9" id="KW-0539">Nucleus</keyword>
<dbReference type="InterPro" id="IPR014014">
    <property type="entry name" value="RNA_helicase_DEAD_Q_motif"/>
</dbReference>
<dbReference type="GO" id="GO:0016787">
    <property type="term" value="F:hydrolase activity"/>
    <property type="evidence" value="ECO:0007669"/>
    <property type="project" value="UniProtKB-KW"/>
</dbReference>
<comment type="caution">
    <text evidence="21">The sequence shown here is derived from an EMBL/GenBank/DDBJ whole genome shotgun (WGS) entry which is preliminary data.</text>
</comment>
<dbReference type="PROSITE" id="PS51192">
    <property type="entry name" value="HELICASE_ATP_BIND_1"/>
    <property type="match status" value="1"/>
</dbReference>
<dbReference type="Proteomes" id="UP001211065">
    <property type="component" value="Unassembled WGS sequence"/>
</dbReference>
<dbReference type="EMBL" id="JADGJW010000637">
    <property type="protein sequence ID" value="KAJ3214247.1"/>
    <property type="molecule type" value="Genomic_DNA"/>
</dbReference>
<keyword evidence="8" id="KW-0694">RNA-binding</keyword>
<feature type="region of interest" description="Disordered" evidence="17">
    <location>
        <begin position="114"/>
        <end position="180"/>
    </location>
</feature>
<dbReference type="PANTHER" id="PTHR47959">
    <property type="entry name" value="ATP-DEPENDENT RNA HELICASE RHLE-RELATED"/>
    <property type="match status" value="1"/>
</dbReference>
<proteinExistence type="inferred from homology"/>
<dbReference type="PROSITE" id="PS00039">
    <property type="entry name" value="DEAD_ATP_HELICASE"/>
    <property type="match status" value="1"/>
</dbReference>
<keyword evidence="3" id="KW-0690">Ribosome biogenesis</keyword>
<feature type="region of interest" description="Disordered" evidence="17">
    <location>
        <begin position="637"/>
        <end position="755"/>
    </location>
</feature>
<keyword evidence="6 16" id="KW-0347">Helicase</keyword>
<dbReference type="CDD" id="cd17947">
    <property type="entry name" value="DEADc_DDX27"/>
    <property type="match status" value="1"/>
</dbReference>
<evidence type="ECO:0000256" key="4">
    <source>
        <dbReference type="ARBA" id="ARBA00022741"/>
    </source>
</evidence>
<dbReference type="PANTHER" id="PTHR47959:SF1">
    <property type="entry name" value="ATP-DEPENDENT RNA HELICASE DBPA"/>
    <property type="match status" value="1"/>
</dbReference>
<evidence type="ECO:0000256" key="5">
    <source>
        <dbReference type="ARBA" id="ARBA00022801"/>
    </source>
</evidence>
<dbReference type="GO" id="GO:0005524">
    <property type="term" value="F:ATP binding"/>
    <property type="evidence" value="ECO:0007669"/>
    <property type="project" value="UniProtKB-KW"/>
</dbReference>
<evidence type="ECO:0000256" key="12">
    <source>
        <dbReference type="ARBA" id="ARBA00044078"/>
    </source>
</evidence>
<comment type="similarity">
    <text evidence="11">Belongs to the DEAD box helicase family. DDX27/DRS1 subfamily.</text>
</comment>
<dbReference type="InterPro" id="IPR027417">
    <property type="entry name" value="P-loop_NTPase"/>
</dbReference>
<dbReference type="PROSITE" id="PS51195">
    <property type="entry name" value="Q_MOTIF"/>
    <property type="match status" value="1"/>
</dbReference>
<dbReference type="InterPro" id="IPR050079">
    <property type="entry name" value="DEAD_box_RNA_helicase"/>
</dbReference>
<feature type="compositionally biased region" description="Acidic residues" evidence="17">
    <location>
        <begin position="161"/>
        <end position="180"/>
    </location>
</feature>
<accession>A0AAD5U0L5</accession>
<feature type="domain" description="Helicase C-terminal" evidence="19">
    <location>
        <begin position="420"/>
        <end position="602"/>
    </location>
</feature>
<dbReference type="PROSITE" id="PS51194">
    <property type="entry name" value="HELICASE_CTER"/>
    <property type="match status" value="1"/>
</dbReference>
<comment type="subcellular location">
    <subcellularLocation>
        <location evidence="1">Nucleus</location>
        <location evidence="1">Nucleolus</location>
    </subcellularLocation>
</comment>
<reference evidence="21" key="1">
    <citation type="submission" date="2020-05" db="EMBL/GenBank/DDBJ databases">
        <title>Phylogenomic resolution of chytrid fungi.</title>
        <authorList>
            <person name="Stajich J.E."/>
            <person name="Amses K."/>
            <person name="Simmons R."/>
            <person name="Seto K."/>
            <person name="Myers J."/>
            <person name="Bonds A."/>
            <person name="Quandt C.A."/>
            <person name="Barry K."/>
            <person name="Liu P."/>
            <person name="Grigoriev I."/>
            <person name="Longcore J.E."/>
            <person name="James T.Y."/>
        </authorList>
    </citation>
    <scope>NUCLEOTIDE SEQUENCE</scope>
    <source>
        <strain evidence="21">JEL0476</strain>
    </source>
</reference>
<evidence type="ECO:0000256" key="14">
    <source>
        <dbReference type="ARBA" id="ARBA00047984"/>
    </source>
</evidence>
<evidence type="ECO:0000256" key="1">
    <source>
        <dbReference type="ARBA" id="ARBA00004604"/>
    </source>
</evidence>
<evidence type="ECO:0000256" key="11">
    <source>
        <dbReference type="ARBA" id="ARBA00043999"/>
    </source>
</evidence>
<dbReference type="GO" id="GO:0005730">
    <property type="term" value="C:nucleolus"/>
    <property type="evidence" value="ECO:0007669"/>
    <property type="project" value="UniProtKB-SubCell"/>
</dbReference>
<name>A0AAD5U0L5_9FUNG</name>
<evidence type="ECO:0000256" key="7">
    <source>
        <dbReference type="ARBA" id="ARBA00022840"/>
    </source>
</evidence>
<feature type="domain" description="Helicase ATP-binding" evidence="18">
    <location>
        <begin position="235"/>
        <end position="409"/>
    </location>
</feature>
<evidence type="ECO:0000256" key="10">
    <source>
        <dbReference type="ARBA" id="ARBA00043881"/>
    </source>
</evidence>
<dbReference type="SUPFAM" id="SSF52540">
    <property type="entry name" value="P-loop containing nucleoside triphosphate hydrolases"/>
    <property type="match status" value="1"/>
</dbReference>
<evidence type="ECO:0000256" key="17">
    <source>
        <dbReference type="SAM" id="MobiDB-lite"/>
    </source>
</evidence>
<dbReference type="InterPro" id="IPR011545">
    <property type="entry name" value="DEAD/DEAH_box_helicase_dom"/>
</dbReference>
<dbReference type="GO" id="GO:0006364">
    <property type="term" value="P:rRNA processing"/>
    <property type="evidence" value="ECO:0007669"/>
    <property type="project" value="UniProtKB-ARBA"/>
</dbReference>
<comment type="catalytic activity">
    <reaction evidence="14">
        <text>ATP + H2O = ADP + phosphate + H(+)</text>
        <dbReference type="Rhea" id="RHEA:13065"/>
        <dbReference type="ChEBI" id="CHEBI:15377"/>
        <dbReference type="ChEBI" id="CHEBI:15378"/>
        <dbReference type="ChEBI" id="CHEBI:30616"/>
        <dbReference type="ChEBI" id="CHEBI:43474"/>
        <dbReference type="ChEBI" id="CHEBI:456216"/>
        <dbReference type="EC" id="3.6.4.13"/>
    </reaction>
</comment>
<keyword evidence="5 16" id="KW-0378">Hydrolase</keyword>
<dbReference type="InterPro" id="IPR001650">
    <property type="entry name" value="Helicase_C-like"/>
</dbReference>
<feature type="short sequence motif" description="Q motif" evidence="15">
    <location>
        <begin position="204"/>
        <end position="232"/>
    </location>
</feature>
<protein>
    <recommendedName>
        <fullName evidence="12">ATP-dependent RNA helicase DRS1</fullName>
        <ecNumber evidence="2">3.6.4.13</ecNumber>
    </recommendedName>
    <alternativeName>
        <fullName evidence="13">ATP-dependent RNA helicase drs1</fullName>
    </alternativeName>
</protein>
<feature type="compositionally biased region" description="Basic and acidic residues" evidence="17">
    <location>
        <begin position="744"/>
        <end position="755"/>
    </location>
</feature>
<evidence type="ECO:0000256" key="16">
    <source>
        <dbReference type="RuleBase" id="RU000492"/>
    </source>
</evidence>
<evidence type="ECO:0000313" key="21">
    <source>
        <dbReference type="EMBL" id="KAJ3214247.1"/>
    </source>
</evidence>
<feature type="compositionally biased region" description="Basic and acidic residues" evidence="17">
    <location>
        <begin position="637"/>
        <end position="672"/>
    </location>
</feature>
<feature type="domain" description="DEAD-box RNA helicase Q" evidence="20">
    <location>
        <begin position="204"/>
        <end position="232"/>
    </location>
</feature>
<sequence>MNVYSSVCKEAGELPGYQELALKNRNAVLRESNVSPPESKPTKDIVDQESDDSIADEDDHIVIDPSFSFEFSGGALQAKINSAWNFSQVKSSFETNNQSNSKFSTLDEKIEKKRNENKIPNLEDEDVDVVDGNVESESEETSAADEANKIEQNGSDGQELSSDEDISDEEELAEADNDLEDTVRDKKAAEFFAPEQEIIEEQVETFTEMRLSRPILKGVAGLGFVKPTPIQANTIPLAMKGTDICGAAVTGSGKTAAFIIPILERLLFRPKDVATTRVLVLVPTRELGAQCHSVASNLGKFTDIQFSLCVGGLSTKVQELELRKRPDVVIATPGRLIDHIHNSPSFNLDSIEILIIDEADRILDDGFAAELNEIIRNCPKGRQTMLFSATMTDNVDDLIKLSLNRPVRLFVNSSTALTSRLTQEFIRIRSSKEQHKSAILASLCSRTYKTECIVFFKSKADAHMMKLVFGLLGIKAAELHGNLNQLERLEALESFRDRKVDFLLATDLASRGLDIAGIRTVINYDMPTNYSLYVHRVGRTARAGQAGRAVSLVTEQDRKVLKLAVKNAGAQSHIKNRVIPSSVILKFQKKIQDLKEKVKEISKEEYEEKVFKKTEMEINKGLNSIKHQDEILSRPKKEWFQSQDEKLQQKELGVRNHGASKKEKNNEEDSKNKLKRSPLDGLSRKKKRQRSQFLEEEKEQLKSQKFSVRSAKTSTKPKKVKQFADKINSKPSNGQSTRKKKSGSRFDAEVKGKRR</sequence>
<evidence type="ECO:0000259" key="19">
    <source>
        <dbReference type="PROSITE" id="PS51194"/>
    </source>
</evidence>
<evidence type="ECO:0000256" key="3">
    <source>
        <dbReference type="ARBA" id="ARBA00022517"/>
    </source>
</evidence>
<evidence type="ECO:0000256" key="8">
    <source>
        <dbReference type="ARBA" id="ARBA00022884"/>
    </source>
</evidence>
<feature type="region of interest" description="Disordered" evidence="17">
    <location>
        <begin position="29"/>
        <end position="56"/>
    </location>
</feature>
<feature type="compositionally biased region" description="Acidic residues" evidence="17">
    <location>
        <begin position="122"/>
        <end position="143"/>
    </location>
</feature>
<keyword evidence="7 16" id="KW-0067">ATP-binding</keyword>
<keyword evidence="4 16" id="KW-0547">Nucleotide-binding</keyword>
<feature type="compositionally biased region" description="Basic and acidic residues" evidence="17">
    <location>
        <begin position="693"/>
        <end position="702"/>
    </location>
</feature>
<evidence type="ECO:0000259" key="18">
    <source>
        <dbReference type="PROSITE" id="PS51192"/>
    </source>
</evidence>
<dbReference type="GO" id="GO:0005829">
    <property type="term" value="C:cytosol"/>
    <property type="evidence" value="ECO:0007669"/>
    <property type="project" value="TreeGrafter"/>
</dbReference>
<dbReference type="InterPro" id="IPR000629">
    <property type="entry name" value="RNA-helicase_DEAD-box_CS"/>
</dbReference>
<feature type="compositionally biased region" description="Acidic residues" evidence="17">
    <location>
        <begin position="47"/>
        <end position="56"/>
    </location>
</feature>
<dbReference type="Pfam" id="PF00270">
    <property type="entry name" value="DEAD"/>
    <property type="match status" value="1"/>
</dbReference>
<organism evidence="21 22">
    <name type="scientific">Clydaea vesicula</name>
    <dbReference type="NCBI Taxonomy" id="447962"/>
    <lineage>
        <taxon>Eukaryota</taxon>
        <taxon>Fungi</taxon>
        <taxon>Fungi incertae sedis</taxon>
        <taxon>Chytridiomycota</taxon>
        <taxon>Chytridiomycota incertae sedis</taxon>
        <taxon>Chytridiomycetes</taxon>
        <taxon>Lobulomycetales</taxon>
        <taxon>Lobulomycetaceae</taxon>
        <taxon>Clydaea</taxon>
    </lineage>
</organism>
<evidence type="ECO:0000259" key="20">
    <source>
        <dbReference type="PROSITE" id="PS51195"/>
    </source>
</evidence>
<dbReference type="Gene3D" id="3.40.50.300">
    <property type="entry name" value="P-loop containing nucleotide triphosphate hydrolases"/>
    <property type="match status" value="2"/>
</dbReference>
<evidence type="ECO:0000256" key="15">
    <source>
        <dbReference type="PROSITE-ProRule" id="PRU00552"/>
    </source>
</evidence>
<dbReference type="SMART" id="SM00490">
    <property type="entry name" value="HELICc"/>
    <property type="match status" value="1"/>
</dbReference>
<evidence type="ECO:0000313" key="22">
    <source>
        <dbReference type="Proteomes" id="UP001211065"/>
    </source>
</evidence>
<evidence type="ECO:0000256" key="9">
    <source>
        <dbReference type="ARBA" id="ARBA00023242"/>
    </source>
</evidence>
<dbReference type="EC" id="3.6.4.13" evidence="2"/>
<dbReference type="AlphaFoldDB" id="A0AAD5U0L5"/>
<dbReference type="FunFam" id="3.40.50.300:FF:000842">
    <property type="entry name" value="ATP-dependent RNA helicase DRS1"/>
    <property type="match status" value="1"/>
</dbReference>
<comment type="function">
    <text evidence="10">ATP-binding RNA helicase involved in ribosome assembly.</text>
</comment>
<keyword evidence="22" id="KW-1185">Reference proteome</keyword>